<dbReference type="OrthoDB" id="95129at2"/>
<sequence>MSVYNDYISSMDQTIKSCLQTLGCQPVIFAGAGLSMRYGHGPSWLTLLDDTCSKNPLVEYDLAYYKQEYGDDLLEIGSHLSGFFHKWAWGAGRAEFDEVLFSTSSEKSFFFKNFISKCIKERVISELSEVTDTCLKSEIELLQKIHPQSVITTNYDALCELIFPEYTPIVGQKIIKASGIPIGEIFKIHGCVNEYQEIIITSEDYEKWNSRKKYLSAKLLTFFLEHPILIIGYGAKDPNIISILRDIDEIISNQQSVIENIFYVIFDEKITEESNPPKDVLLDLGNGKSLRVNALYAKDFSWIYTAFGSSEVMNNVSPRTLRALMARAYNLVRYDIPKMEIQCSFSMLENVVNNNEELPKLLGITALTEHEKFNLVYPYTATEVAEVFLKEGLLRKVDKFLVSKLAKRISEEKGVNILESDNKYHVKVKTGKSEKSTSKKYSENAIDLFRKIISGEDYEVNI</sequence>
<dbReference type="EMBL" id="VLKG01000018">
    <property type="protein sequence ID" value="TWH63833.1"/>
    <property type="molecule type" value="Genomic_DNA"/>
</dbReference>
<organism evidence="1 2">
    <name type="scientific">Azomonas agilis</name>
    <dbReference type="NCBI Taxonomy" id="116849"/>
    <lineage>
        <taxon>Bacteria</taxon>
        <taxon>Pseudomonadati</taxon>
        <taxon>Pseudomonadota</taxon>
        <taxon>Gammaproteobacteria</taxon>
        <taxon>Pseudomonadales</taxon>
        <taxon>Pseudomonadaceae</taxon>
        <taxon>Azomonas</taxon>
    </lineage>
</organism>
<protein>
    <submittedName>
        <fullName evidence="1">SIR2-like protein</fullName>
    </submittedName>
</protein>
<gene>
    <name evidence="1" type="ORF">LX59_03085</name>
</gene>
<accession>A0A562HZL0</accession>
<dbReference type="RefSeq" id="WP_144573343.1">
    <property type="nucleotide sequence ID" value="NZ_VLKG01000018.1"/>
</dbReference>
<dbReference type="Pfam" id="PF13289">
    <property type="entry name" value="SIR2_2"/>
    <property type="match status" value="1"/>
</dbReference>
<evidence type="ECO:0000313" key="1">
    <source>
        <dbReference type="EMBL" id="TWH63833.1"/>
    </source>
</evidence>
<evidence type="ECO:0000313" key="2">
    <source>
        <dbReference type="Proteomes" id="UP000319627"/>
    </source>
</evidence>
<name>A0A562HZL0_9GAMM</name>
<proteinExistence type="predicted"/>
<reference evidence="1 2" key="1">
    <citation type="submission" date="2019-07" db="EMBL/GenBank/DDBJ databases">
        <title>Genomic Encyclopedia of Type Strains, Phase I: the one thousand microbial genomes (KMG-I) project.</title>
        <authorList>
            <person name="Kyrpides N."/>
        </authorList>
    </citation>
    <scope>NUCLEOTIDE SEQUENCE [LARGE SCALE GENOMIC DNA]</scope>
    <source>
        <strain evidence="1 2">DSM 375</strain>
    </source>
</reference>
<dbReference type="AlphaFoldDB" id="A0A562HZL0"/>
<keyword evidence="2" id="KW-1185">Reference proteome</keyword>
<dbReference type="Proteomes" id="UP000319627">
    <property type="component" value="Unassembled WGS sequence"/>
</dbReference>
<comment type="caution">
    <text evidence="1">The sequence shown here is derived from an EMBL/GenBank/DDBJ whole genome shotgun (WGS) entry which is preliminary data.</text>
</comment>